<reference evidence="2 3" key="1">
    <citation type="submission" date="2017-07" db="EMBL/GenBank/DDBJ databases">
        <title>Isolation and whole genome analysis of endospore-forming bacteria from heroin.</title>
        <authorList>
            <person name="Kalinowski J."/>
            <person name="Ahrens B."/>
            <person name="Al-Dilaimi A."/>
            <person name="Winkler A."/>
            <person name="Wibberg D."/>
            <person name="Schleenbecker U."/>
            <person name="Ruckert C."/>
            <person name="Wolfel R."/>
            <person name="Grass G."/>
        </authorList>
    </citation>
    <scope>NUCLEOTIDE SEQUENCE [LARGE SCALE GENOMIC DNA]</scope>
    <source>
        <strain evidence="2 3">7537-G1</strain>
    </source>
</reference>
<dbReference type="SUPFAM" id="SSF55383">
    <property type="entry name" value="Copper amine oxidase, domain N"/>
    <property type="match status" value="1"/>
</dbReference>
<comment type="caution">
    <text evidence="2">The sequence shown here is derived from an EMBL/GenBank/DDBJ whole genome shotgun (WGS) entry which is preliminary data.</text>
</comment>
<dbReference type="Pfam" id="PF07833">
    <property type="entry name" value="Cu_amine_oxidN1"/>
    <property type="match status" value="1"/>
</dbReference>
<sequence length="666" mass="74853">MLTWERENSHRRQWMKKAGVALLALCLMTPLMMTAAWGDSVTDEQYEQQEQTKQEQTKQEQQTKREQRLLAIQTGSSKATVNGESLGIAKPVIHQGAVMVPLGVFKQAFGSEIRLEGNNRIRILQGPHNIVLVMDSKTAWIDGQKVELSVAPTMISDTLMVPLRQVASGMGAKLSASGSGAYTVSLNVVVKEQPDPSGMEGPGSSRIGNSYYTWSINYPSWMMIIQGASDESASYFTDPTGRYYLEVHALDQTVPLNVEDLLEIVISDVKESRETILHREAVSSASVAYARAVTRDMDGLLWETRAYYANDRVYMLYFSDANAEHYTDMNSHAAFLNSFRPSFPAVDPHVKDLSSVVDGLMDVGNDEYGVYLSVPADWNMNDAEMMYFKQKEGILAVTVTSVPKGARSGITSWVDEIKKWYAESFVEDAYKMTGQSPIEISGVEGQLLELQYNSGNGWIYTYQILIEHNGYRYHIEYAYPERIEDGAGLWEKMLDSIDIDYDRVPDQFGDLGEDNTLVDKTKMSTKSSSAYRYHIDIPLYWTPISDRFEQSDIQYSFMGGNFEIMARWNSPADRIIQEMKRYYTEANASNSKLKLLSVENITFAGASAVSFTTHQEKDGVGFTTREIVFENNGITYMIVAELNDANATKEQTDVIERTLASFGLTK</sequence>
<dbReference type="InterPro" id="IPR012854">
    <property type="entry name" value="Cu_amine_oxidase-like_N"/>
</dbReference>
<dbReference type="EMBL" id="NPBY01000063">
    <property type="protein sequence ID" value="PAD73610.1"/>
    <property type="molecule type" value="Genomic_DNA"/>
</dbReference>
<evidence type="ECO:0000313" key="3">
    <source>
        <dbReference type="Proteomes" id="UP000215596"/>
    </source>
</evidence>
<organism evidence="2 3">
    <name type="scientific">Paenibacillus campinasensis</name>
    <dbReference type="NCBI Taxonomy" id="66347"/>
    <lineage>
        <taxon>Bacteria</taxon>
        <taxon>Bacillati</taxon>
        <taxon>Bacillota</taxon>
        <taxon>Bacilli</taxon>
        <taxon>Bacillales</taxon>
        <taxon>Paenibacillaceae</taxon>
        <taxon>Paenibacillus</taxon>
    </lineage>
</organism>
<proteinExistence type="predicted"/>
<feature type="domain" description="Copper amine oxidase-like N-terminal" evidence="1">
    <location>
        <begin position="81"/>
        <end position="178"/>
    </location>
</feature>
<accession>A0A268EKF6</accession>
<evidence type="ECO:0000313" key="2">
    <source>
        <dbReference type="EMBL" id="PAD73610.1"/>
    </source>
</evidence>
<name>A0A268EKF6_9BACL</name>
<dbReference type="InterPro" id="IPR036582">
    <property type="entry name" value="Mao_N_sf"/>
</dbReference>
<protein>
    <submittedName>
        <fullName evidence="2">Copper amine oxidase</fullName>
    </submittedName>
</protein>
<dbReference type="Gene3D" id="3.30.457.10">
    <property type="entry name" value="Copper amine oxidase-like, N-terminal domain"/>
    <property type="match status" value="2"/>
</dbReference>
<dbReference type="AlphaFoldDB" id="A0A268EKF6"/>
<evidence type="ECO:0000259" key="1">
    <source>
        <dbReference type="Pfam" id="PF07833"/>
    </source>
</evidence>
<dbReference type="Gene3D" id="3.40.1000.10">
    <property type="entry name" value="Mog1/PsbP, alpha/beta/alpha sandwich"/>
    <property type="match status" value="1"/>
</dbReference>
<gene>
    <name evidence="2" type="ORF">CHH67_19400</name>
</gene>
<dbReference type="Proteomes" id="UP000215596">
    <property type="component" value="Unassembled WGS sequence"/>
</dbReference>
<dbReference type="RefSeq" id="WP_095266986.1">
    <property type="nucleotide sequence ID" value="NZ_NPBY01000063.1"/>
</dbReference>
<dbReference type="OrthoDB" id="1736367at2"/>